<dbReference type="EC" id="2.8.1.1" evidence="3"/>
<comment type="subcellular location">
    <subcellularLocation>
        <location evidence="3">Cytoplasm</location>
    </subcellularLocation>
</comment>
<dbReference type="GO" id="GO:0004792">
    <property type="term" value="F:thiosulfate-cyanide sulfurtransferase activity"/>
    <property type="evidence" value="ECO:0007669"/>
    <property type="project" value="UniProtKB-UniRule"/>
</dbReference>
<dbReference type="InterPro" id="IPR036873">
    <property type="entry name" value="Rhodanese-like_dom_sf"/>
</dbReference>
<dbReference type="EMBL" id="JAOANI010000012">
    <property type="protein sequence ID" value="MCT7358236.1"/>
    <property type="molecule type" value="Genomic_DNA"/>
</dbReference>
<comment type="caution">
    <text evidence="5">The sequence shown here is derived from an EMBL/GenBank/DDBJ whole genome shotgun (WGS) entry which is preliminary data.</text>
</comment>
<dbReference type="NCBIfam" id="NF001195">
    <property type="entry name" value="PRK00162.1"/>
    <property type="match status" value="1"/>
</dbReference>
<dbReference type="InterPro" id="IPR023695">
    <property type="entry name" value="Thiosulf_sulfurTrfase"/>
</dbReference>
<dbReference type="InterPro" id="IPR001763">
    <property type="entry name" value="Rhodanese-like_dom"/>
</dbReference>
<evidence type="ECO:0000256" key="2">
    <source>
        <dbReference type="ARBA" id="ARBA00022679"/>
    </source>
</evidence>
<evidence type="ECO:0000256" key="1">
    <source>
        <dbReference type="ARBA" id="ARBA00022490"/>
    </source>
</evidence>
<dbReference type="RefSeq" id="WP_260975156.1">
    <property type="nucleotide sequence ID" value="NZ_JAOANI010000012.1"/>
</dbReference>
<sequence>MSAFKHINAGDAKALFEQGNVAIADIRDAMSFDAGHIRAATRVDNQSLTQFIAATDKDQPLVVCCYHGNSSQGAAQFFGEQGYTNVYSLDGGYEMWKLAFPEWCEHNG</sequence>
<feature type="domain" description="Rhodanese" evidence="4">
    <location>
        <begin position="17"/>
        <end position="105"/>
    </location>
</feature>
<comment type="catalytic activity">
    <reaction evidence="3">
        <text>thiosulfate + hydrogen cyanide = thiocyanate + sulfite + 2 H(+)</text>
        <dbReference type="Rhea" id="RHEA:16881"/>
        <dbReference type="ChEBI" id="CHEBI:15378"/>
        <dbReference type="ChEBI" id="CHEBI:17359"/>
        <dbReference type="ChEBI" id="CHEBI:18022"/>
        <dbReference type="ChEBI" id="CHEBI:18407"/>
        <dbReference type="ChEBI" id="CHEBI:33542"/>
        <dbReference type="EC" id="2.8.1.1"/>
    </reaction>
</comment>
<dbReference type="AlphaFoldDB" id="A0A9X2WD66"/>
<dbReference type="HAMAP" id="MF_01009">
    <property type="entry name" value="Thiosulf_sulfurtr"/>
    <property type="match status" value="1"/>
</dbReference>
<keyword evidence="1 3" id="KW-0963">Cytoplasm</keyword>
<comment type="catalytic activity">
    <reaction evidence="3">
        <text>thiosulfate + [thioredoxin]-dithiol = [thioredoxin]-disulfide + hydrogen sulfide + sulfite + 2 H(+)</text>
        <dbReference type="Rhea" id="RHEA:83859"/>
        <dbReference type="Rhea" id="RHEA-COMP:10698"/>
        <dbReference type="Rhea" id="RHEA-COMP:10700"/>
        <dbReference type="ChEBI" id="CHEBI:15378"/>
        <dbReference type="ChEBI" id="CHEBI:17359"/>
        <dbReference type="ChEBI" id="CHEBI:29919"/>
        <dbReference type="ChEBI" id="CHEBI:29950"/>
        <dbReference type="ChEBI" id="CHEBI:33542"/>
        <dbReference type="ChEBI" id="CHEBI:50058"/>
    </reaction>
</comment>
<dbReference type="CDD" id="cd01444">
    <property type="entry name" value="GlpE_ST"/>
    <property type="match status" value="1"/>
</dbReference>
<dbReference type="SMART" id="SM00450">
    <property type="entry name" value="RHOD"/>
    <property type="match status" value="1"/>
</dbReference>
<feature type="active site" description="Cysteine persulfide intermediate" evidence="3">
    <location>
        <position position="65"/>
    </location>
</feature>
<dbReference type="Gene3D" id="3.40.250.10">
    <property type="entry name" value="Rhodanese-like domain"/>
    <property type="match status" value="1"/>
</dbReference>
<protein>
    <recommendedName>
        <fullName evidence="3">Thiosulfate sulfurtransferase GlpE</fullName>
        <ecNumber evidence="3">2.8.1.1</ecNumber>
    </recommendedName>
</protein>
<gene>
    <name evidence="3 5" type="primary">glpE</name>
    <name evidence="5" type="ORF">NYR02_04265</name>
</gene>
<proteinExistence type="inferred from homology"/>
<dbReference type="PROSITE" id="PS50206">
    <property type="entry name" value="RHODANESE_3"/>
    <property type="match status" value="1"/>
</dbReference>
<evidence type="ECO:0000313" key="5">
    <source>
        <dbReference type="EMBL" id="MCT7358236.1"/>
    </source>
</evidence>
<evidence type="ECO:0000313" key="6">
    <source>
        <dbReference type="Proteomes" id="UP001147830"/>
    </source>
</evidence>
<evidence type="ECO:0000256" key="3">
    <source>
        <dbReference type="HAMAP-Rule" id="MF_01009"/>
    </source>
</evidence>
<dbReference type="Proteomes" id="UP001147830">
    <property type="component" value="Unassembled WGS sequence"/>
</dbReference>
<evidence type="ECO:0000259" key="4">
    <source>
        <dbReference type="PROSITE" id="PS50206"/>
    </source>
</evidence>
<keyword evidence="6" id="KW-1185">Reference proteome</keyword>
<reference evidence="5" key="1">
    <citation type="journal article" date="2022" name="Front. Microbiol.">
        <title>Genome-based taxonomic rearrangement of Oceanobacter-related bacteria including the description of Thalassolituus hydrocarbonoclasticus sp. nov. and Thalassolituus pacificus sp. nov. and emended description of the genus Thalassolituus.</title>
        <authorList>
            <person name="Dong C."/>
            <person name="Wei L."/>
            <person name="Wang J."/>
            <person name="Lai Q."/>
            <person name="Huang Z."/>
            <person name="Shao Z."/>
        </authorList>
    </citation>
    <scope>NUCLEOTIDE SEQUENCE</scope>
    <source>
        <strain evidence="5">59MF3M-4</strain>
    </source>
</reference>
<dbReference type="PANTHER" id="PTHR43031">
    <property type="entry name" value="FAD-DEPENDENT OXIDOREDUCTASE"/>
    <property type="match status" value="1"/>
</dbReference>
<dbReference type="Pfam" id="PF00581">
    <property type="entry name" value="Rhodanese"/>
    <property type="match status" value="1"/>
</dbReference>
<comment type="similarity">
    <text evidence="3">Belongs to the GlpE family.</text>
</comment>
<accession>A0A9X2WD66</accession>
<dbReference type="InterPro" id="IPR050229">
    <property type="entry name" value="GlpE_sulfurtransferase"/>
</dbReference>
<reference evidence="5" key="2">
    <citation type="submission" date="2022-08" db="EMBL/GenBank/DDBJ databases">
        <authorList>
            <person name="Dong C."/>
        </authorList>
    </citation>
    <scope>NUCLEOTIDE SEQUENCE</scope>
    <source>
        <strain evidence="5">59MF3M-4</strain>
    </source>
</reference>
<name>A0A9X2WD66_9GAMM</name>
<dbReference type="SUPFAM" id="SSF52821">
    <property type="entry name" value="Rhodanese/Cell cycle control phosphatase"/>
    <property type="match status" value="1"/>
</dbReference>
<dbReference type="PANTHER" id="PTHR43031:SF6">
    <property type="entry name" value="THIOSULFATE SULFURTRANSFERASE GLPE"/>
    <property type="match status" value="1"/>
</dbReference>
<keyword evidence="2 3" id="KW-0808">Transferase</keyword>
<organism evidence="5 6">
    <name type="scientific">Thalassolituus pacificus</name>
    <dbReference type="NCBI Taxonomy" id="2975440"/>
    <lineage>
        <taxon>Bacteria</taxon>
        <taxon>Pseudomonadati</taxon>
        <taxon>Pseudomonadota</taxon>
        <taxon>Gammaproteobacteria</taxon>
        <taxon>Oceanospirillales</taxon>
        <taxon>Oceanospirillaceae</taxon>
        <taxon>Thalassolituus</taxon>
    </lineage>
</organism>
<comment type="function">
    <text evidence="3">Transferase that catalyzes the transfer of sulfur from thiosulfate to thiophilic acceptors such as cyanide or dithiols. May function in a CysM-independent thiosulfate assimilation pathway by catalyzing the conversion of thiosulfate to sulfite, which can then be used for L-cysteine biosynthesis.</text>
</comment>
<dbReference type="GO" id="GO:0005737">
    <property type="term" value="C:cytoplasm"/>
    <property type="evidence" value="ECO:0007669"/>
    <property type="project" value="UniProtKB-SubCell"/>
</dbReference>